<dbReference type="RefSeq" id="WP_317625011.1">
    <property type="nucleotide sequence ID" value="NZ_JANFFA010000001.1"/>
</dbReference>
<evidence type="ECO:0000256" key="6">
    <source>
        <dbReference type="ARBA" id="ARBA00023136"/>
    </source>
</evidence>
<dbReference type="PANTHER" id="PTHR33452:SF1">
    <property type="entry name" value="INNER MEMBRANE PROTEIN YPHA-RELATED"/>
    <property type="match status" value="1"/>
</dbReference>
<dbReference type="Proteomes" id="UP001227162">
    <property type="component" value="Unassembled WGS sequence"/>
</dbReference>
<keyword evidence="9" id="KW-1185">Reference proteome</keyword>
<gene>
    <name evidence="8" type="ORF">NOI20_04800</name>
</gene>
<keyword evidence="5 7" id="KW-1133">Transmembrane helix</keyword>
<evidence type="ECO:0000256" key="5">
    <source>
        <dbReference type="ARBA" id="ARBA00022989"/>
    </source>
</evidence>
<keyword evidence="4 7" id="KW-0812">Transmembrane</keyword>
<dbReference type="InterPro" id="IPR032808">
    <property type="entry name" value="DoxX"/>
</dbReference>
<dbReference type="EMBL" id="JANFFA010000001">
    <property type="protein sequence ID" value="MDQ2093420.1"/>
    <property type="molecule type" value="Genomic_DNA"/>
</dbReference>
<dbReference type="InterPro" id="IPR051907">
    <property type="entry name" value="DoxX-like_oxidoreductase"/>
</dbReference>
<sequence length="184" mass="19826">MNRLLSLYYSTFGTLDKAAPLIPLLARFLFAAILLSYFWASALTKVDGVGLSSGAYAQIFPRAFEAAGYDTGALGLFHTLVVAAGTLAEFLLPALIILGLFTRAAALGMVGFVVVQTLTDLFGHRVIEEASALGQWFDKHPDSLILDQRGLWIFLLLTLTIKGAGPLSLDRWLRARQGAAPLTA</sequence>
<name>A0AAJ1U814_9RHOB</name>
<accession>A0AAJ1U814</accession>
<dbReference type="PANTHER" id="PTHR33452">
    <property type="entry name" value="OXIDOREDUCTASE CATD-RELATED"/>
    <property type="match status" value="1"/>
</dbReference>
<comment type="caution">
    <text evidence="8">The sequence shown here is derived from an EMBL/GenBank/DDBJ whole genome shotgun (WGS) entry which is preliminary data.</text>
</comment>
<evidence type="ECO:0000256" key="3">
    <source>
        <dbReference type="ARBA" id="ARBA00022475"/>
    </source>
</evidence>
<protein>
    <submittedName>
        <fullName evidence="8">DoxX family protein</fullName>
    </submittedName>
</protein>
<feature type="transmembrane region" description="Helical" evidence="7">
    <location>
        <begin position="21"/>
        <end position="40"/>
    </location>
</feature>
<keyword evidence="6 7" id="KW-0472">Membrane</keyword>
<keyword evidence="3" id="KW-1003">Cell membrane</keyword>
<evidence type="ECO:0000256" key="2">
    <source>
        <dbReference type="ARBA" id="ARBA00006679"/>
    </source>
</evidence>
<evidence type="ECO:0000313" key="8">
    <source>
        <dbReference type="EMBL" id="MDQ2093420.1"/>
    </source>
</evidence>
<organism evidence="8 9">
    <name type="scientific">Rhodalgimonas zhirmunskyi</name>
    <dbReference type="NCBI Taxonomy" id="2964767"/>
    <lineage>
        <taxon>Bacteria</taxon>
        <taxon>Pseudomonadati</taxon>
        <taxon>Pseudomonadota</taxon>
        <taxon>Alphaproteobacteria</taxon>
        <taxon>Rhodobacterales</taxon>
        <taxon>Roseobacteraceae</taxon>
        <taxon>Rhodalgimonas</taxon>
    </lineage>
</organism>
<evidence type="ECO:0000256" key="4">
    <source>
        <dbReference type="ARBA" id="ARBA00022692"/>
    </source>
</evidence>
<dbReference type="Pfam" id="PF07681">
    <property type="entry name" value="DoxX"/>
    <property type="match status" value="1"/>
</dbReference>
<dbReference type="GO" id="GO:0005886">
    <property type="term" value="C:plasma membrane"/>
    <property type="evidence" value="ECO:0007669"/>
    <property type="project" value="UniProtKB-SubCell"/>
</dbReference>
<feature type="transmembrane region" description="Helical" evidence="7">
    <location>
        <begin position="90"/>
        <end position="115"/>
    </location>
</feature>
<reference evidence="8" key="1">
    <citation type="submission" date="2022-07" db="EMBL/GenBank/DDBJ databases">
        <authorList>
            <person name="Otstavnykh N."/>
            <person name="Isaeva M."/>
            <person name="Bystritskaya E."/>
        </authorList>
    </citation>
    <scope>NUCLEOTIDE SEQUENCE</scope>
    <source>
        <strain evidence="8">10Alg 79</strain>
    </source>
</reference>
<evidence type="ECO:0000256" key="7">
    <source>
        <dbReference type="SAM" id="Phobius"/>
    </source>
</evidence>
<comment type="similarity">
    <text evidence="2">Belongs to the DoxX family.</text>
</comment>
<proteinExistence type="inferred from homology"/>
<comment type="subcellular location">
    <subcellularLocation>
        <location evidence="1">Cell membrane</location>
        <topology evidence="1">Multi-pass membrane protein</topology>
    </subcellularLocation>
</comment>
<dbReference type="AlphaFoldDB" id="A0AAJ1U814"/>
<evidence type="ECO:0000313" key="9">
    <source>
        <dbReference type="Proteomes" id="UP001227162"/>
    </source>
</evidence>
<evidence type="ECO:0000256" key="1">
    <source>
        <dbReference type="ARBA" id="ARBA00004651"/>
    </source>
</evidence>
<reference evidence="8" key="2">
    <citation type="submission" date="2023-04" db="EMBL/GenBank/DDBJ databases">
        <title>'Rhodoalgimonas zhirmunskyi' gen. nov., isolated from a red alga.</title>
        <authorList>
            <person name="Nedashkovskaya O.I."/>
            <person name="Otstavnykh N.Y."/>
            <person name="Bystritskaya E.P."/>
            <person name="Balabanova L.A."/>
            <person name="Isaeva M.P."/>
        </authorList>
    </citation>
    <scope>NUCLEOTIDE SEQUENCE</scope>
    <source>
        <strain evidence="8">10Alg 79</strain>
    </source>
</reference>